<feature type="compositionally biased region" description="Low complexity" evidence="1">
    <location>
        <begin position="261"/>
        <end position="289"/>
    </location>
</feature>
<evidence type="ECO:0000313" key="2">
    <source>
        <dbReference type="EMBL" id="KAF8480059.1"/>
    </source>
</evidence>
<dbReference type="OrthoDB" id="2507336at2759"/>
<feature type="compositionally biased region" description="Low complexity" evidence="1">
    <location>
        <begin position="35"/>
        <end position="46"/>
    </location>
</feature>
<reference evidence="2" key="1">
    <citation type="submission" date="2019-10" db="EMBL/GenBank/DDBJ databases">
        <authorList>
            <consortium name="DOE Joint Genome Institute"/>
            <person name="Kuo A."/>
            <person name="Miyauchi S."/>
            <person name="Kiss E."/>
            <person name="Drula E."/>
            <person name="Kohler A."/>
            <person name="Sanchez-Garcia M."/>
            <person name="Andreopoulos B."/>
            <person name="Barry K.W."/>
            <person name="Bonito G."/>
            <person name="Buee M."/>
            <person name="Carver A."/>
            <person name="Chen C."/>
            <person name="Cichocki N."/>
            <person name="Clum A."/>
            <person name="Culley D."/>
            <person name="Crous P.W."/>
            <person name="Fauchery L."/>
            <person name="Girlanda M."/>
            <person name="Hayes R."/>
            <person name="Keri Z."/>
            <person name="LaButti K."/>
            <person name="Lipzen A."/>
            <person name="Lombard V."/>
            <person name="Magnuson J."/>
            <person name="Maillard F."/>
            <person name="Morin E."/>
            <person name="Murat C."/>
            <person name="Nolan M."/>
            <person name="Ohm R."/>
            <person name="Pangilinan J."/>
            <person name="Pereira M."/>
            <person name="Perotto S."/>
            <person name="Peter M."/>
            <person name="Riley R."/>
            <person name="Sitrit Y."/>
            <person name="Stielow B."/>
            <person name="Szollosi G."/>
            <person name="Zifcakova L."/>
            <person name="Stursova M."/>
            <person name="Spatafora J.W."/>
            <person name="Tedersoo L."/>
            <person name="Vaario L.-M."/>
            <person name="Yamada A."/>
            <person name="Yan M."/>
            <person name="Wang P."/>
            <person name="Xu J."/>
            <person name="Bruns T."/>
            <person name="Baldrian P."/>
            <person name="Vilgalys R."/>
            <person name="Henrissat B."/>
            <person name="Grigoriev I.V."/>
            <person name="Hibbett D."/>
            <person name="Nagy L.G."/>
            <person name="Martin F.M."/>
        </authorList>
    </citation>
    <scope>NUCLEOTIDE SEQUENCE</scope>
    <source>
        <strain evidence="2">Prilba</strain>
    </source>
</reference>
<feature type="compositionally biased region" description="Low complexity" evidence="1">
    <location>
        <begin position="215"/>
        <end position="225"/>
    </location>
</feature>
<comment type="caution">
    <text evidence="2">The sequence shown here is derived from an EMBL/GenBank/DDBJ whole genome shotgun (WGS) entry which is preliminary data.</text>
</comment>
<keyword evidence="3" id="KW-1185">Reference proteome</keyword>
<feature type="compositionally biased region" description="Polar residues" evidence="1">
    <location>
        <begin position="320"/>
        <end position="354"/>
    </location>
</feature>
<feature type="compositionally biased region" description="Polar residues" evidence="1">
    <location>
        <begin position="241"/>
        <end position="260"/>
    </location>
</feature>
<evidence type="ECO:0000313" key="3">
    <source>
        <dbReference type="Proteomes" id="UP000759537"/>
    </source>
</evidence>
<evidence type="ECO:0000256" key="1">
    <source>
        <dbReference type="SAM" id="MobiDB-lite"/>
    </source>
</evidence>
<proteinExistence type="predicted"/>
<feature type="compositionally biased region" description="Low complexity" evidence="1">
    <location>
        <begin position="421"/>
        <end position="433"/>
    </location>
</feature>
<feature type="compositionally biased region" description="Low complexity" evidence="1">
    <location>
        <begin position="119"/>
        <end position="136"/>
    </location>
</feature>
<feature type="compositionally biased region" description="Polar residues" evidence="1">
    <location>
        <begin position="152"/>
        <end position="170"/>
    </location>
</feature>
<reference evidence="2" key="2">
    <citation type="journal article" date="2020" name="Nat. Commun.">
        <title>Large-scale genome sequencing of mycorrhizal fungi provides insights into the early evolution of symbiotic traits.</title>
        <authorList>
            <person name="Miyauchi S."/>
            <person name="Kiss E."/>
            <person name="Kuo A."/>
            <person name="Drula E."/>
            <person name="Kohler A."/>
            <person name="Sanchez-Garcia M."/>
            <person name="Morin E."/>
            <person name="Andreopoulos B."/>
            <person name="Barry K.W."/>
            <person name="Bonito G."/>
            <person name="Buee M."/>
            <person name="Carver A."/>
            <person name="Chen C."/>
            <person name="Cichocki N."/>
            <person name="Clum A."/>
            <person name="Culley D."/>
            <person name="Crous P.W."/>
            <person name="Fauchery L."/>
            <person name="Girlanda M."/>
            <person name="Hayes R.D."/>
            <person name="Keri Z."/>
            <person name="LaButti K."/>
            <person name="Lipzen A."/>
            <person name="Lombard V."/>
            <person name="Magnuson J."/>
            <person name="Maillard F."/>
            <person name="Murat C."/>
            <person name="Nolan M."/>
            <person name="Ohm R.A."/>
            <person name="Pangilinan J."/>
            <person name="Pereira M.F."/>
            <person name="Perotto S."/>
            <person name="Peter M."/>
            <person name="Pfister S."/>
            <person name="Riley R."/>
            <person name="Sitrit Y."/>
            <person name="Stielow J.B."/>
            <person name="Szollosi G."/>
            <person name="Zifcakova L."/>
            <person name="Stursova M."/>
            <person name="Spatafora J.W."/>
            <person name="Tedersoo L."/>
            <person name="Vaario L.M."/>
            <person name="Yamada A."/>
            <person name="Yan M."/>
            <person name="Wang P."/>
            <person name="Xu J."/>
            <person name="Bruns T."/>
            <person name="Baldrian P."/>
            <person name="Vilgalys R."/>
            <person name="Dunand C."/>
            <person name="Henrissat B."/>
            <person name="Grigoriev I.V."/>
            <person name="Hibbett D."/>
            <person name="Nagy L.G."/>
            <person name="Martin F.M."/>
        </authorList>
    </citation>
    <scope>NUCLEOTIDE SEQUENCE</scope>
    <source>
        <strain evidence="2">Prilba</strain>
    </source>
</reference>
<feature type="non-terminal residue" evidence="2">
    <location>
        <position position="456"/>
    </location>
</feature>
<dbReference type="EMBL" id="WHVB01000008">
    <property type="protein sequence ID" value="KAF8480059.1"/>
    <property type="molecule type" value="Genomic_DNA"/>
</dbReference>
<dbReference type="Proteomes" id="UP000759537">
    <property type="component" value="Unassembled WGS sequence"/>
</dbReference>
<gene>
    <name evidence="2" type="ORF">DFH94DRAFT_650046</name>
</gene>
<feature type="compositionally biased region" description="Acidic residues" evidence="1">
    <location>
        <begin position="79"/>
        <end position="89"/>
    </location>
</feature>
<feature type="region of interest" description="Disordered" evidence="1">
    <location>
        <begin position="1"/>
        <end position="136"/>
    </location>
</feature>
<dbReference type="AlphaFoldDB" id="A0A9P5T8R3"/>
<protein>
    <submittedName>
        <fullName evidence="2">Uncharacterized protein</fullName>
    </submittedName>
</protein>
<feature type="compositionally biased region" description="Basic and acidic residues" evidence="1">
    <location>
        <begin position="389"/>
        <end position="400"/>
    </location>
</feature>
<accession>A0A9P5T8R3</accession>
<feature type="compositionally biased region" description="Polar residues" evidence="1">
    <location>
        <begin position="21"/>
        <end position="34"/>
    </location>
</feature>
<feature type="compositionally biased region" description="Polar residues" evidence="1">
    <location>
        <begin position="363"/>
        <end position="377"/>
    </location>
</feature>
<sequence>MSSYSSDASRSGDRSPLFGSASFSTLTQSESAQTRYSYSSRSGISSDDSDISGNNMRRITVSPSPPSRHSGSDLHSWSEDDSIRDDAEVEAALSALDNELDQTEDALTEWSRGSSVTPSSYLSGSASSPSFTSTSSVYIPFTNTLRDARILSTITERTENPSSRPTSYTPGSRPVSDAIRRSAVSLHSRGATEPEPTSSRRTGDLIAFFEDKSSSDNSSRPYSPYGHRRTGSVPAGPRSPSPYTQSSQSIPTFGTTTYGYSNSRPSSPSKSWSSQSQSYTSSTPSRSFLSPPPRSNTTGADSRLESPYTSSGTPTYSNTFTSTSYGFTNTSATTQGTSLRRPQTSPRSPLSSVRNIVAAWKSRSPSIDKSPQVSAIDTTPEEGFFSIRRQAERGFQRERASMGGESGPGASRRTFHDQEVPSTPRTSTSLTPSGIVPPPFDLTELGTFAKGSQEVS</sequence>
<name>A0A9P5T8R3_9AGAM</name>
<feature type="region of interest" description="Disordered" evidence="1">
    <location>
        <begin position="152"/>
        <end position="456"/>
    </location>
</feature>
<organism evidence="2 3">
    <name type="scientific">Russula ochroleuca</name>
    <dbReference type="NCBI Taxonomy" id="152965"/>
    <lineage>
        <taxon>Eukaryota</taxon>
        <taxon>Fungi</taxon>
        <taxon>Dikarya</taxon>
        <taxon>Basidiomycota</taxon>
        <taxon>Agaricomycotina</taxon>
        <taxon>Agaricomycetes</taxon>
        <taxon>Russulales</taxon>
        <taxon>Russulaceae</taxon>
        <taxon>Russula</taxon>
    </lineage>
</organism>
<feature type="compositionally biased region" description="Low complexity" evidence="1">
    <location>
        <begin position="306"/>
        <end position="319"/>
    </location>
</feature>
<feature type="compositionally biased region" description="Acidic residues" evidence="1">
    <location>
        <begin position="98"/>
        <end position="107"/>
    </location>
</feature>